<dbReference type="Proteomes" id="UP000028922">
    <property type="component" value="Unassembled WGS sequence"/>
</dbReference>
<dbReference type="AlphaFoldDB" id="A0A086CH37"/>
<keyword evidence="1" id="KW-1133">Transmembrane helix</keyword>
<feature type="transmembrane region" description="Helical" evidence="1">
    <location>
        <begin position="65"/>
        <end position="83"/>
    </location>
</feature>
<sequence>MILLLFSFAGVNIFYQLTISTNWNDQILCLTIFMMCLEQAKMATVDFTNIRISKKYLRDPQLDNFLIITSITITMELLGFYLVSFSKDWSIAIILISLIFFNSFAKINILVLKIISIECSGIFQRIPVLTANYLGLGIMILKMFNFFPIIMSLILLNMTLVYITIKYSSNLLPNNINN</sequence>
<protein>
    <submittedName>
        <fullName evidence="2">Uncharacterized protein</fullName>
    </submittedName>
</protein>
<organism evidence="2 3">
    <name type="scientific">Candidatus Atelocyanobacterium thalassa isolate SIO64986</name>
    <dbReference type="NCBI Taxonomy" id="1527444"/>
    <lineage>
        <taxon>Bacteria</taxon>
        <taxon>Bacillati</taxon>
        <taxon>Cyanobacteriota</taxon>
        <taxon>Cyanophyceae</taxon>
        <taxon>Oscillatoriophycideae</taxon>
        <taxon>Chroococcales</taxon>
        <taxon>Aphanothecaceae</taxon>
        <taxon>Candidatus Atelocyanobacterium</taxon>
        <taxon>Candidatus Atelocyanobacterium thalassae</taxon>
    </lineage>
</organism>
<dbReference type="eggNOG" id="ENOG50330YV">
    <property type="taxonomic scope" value="Bacteria"/>
</dbReference>
<dbReference type="EMBL" id="JPSP01000006">
    <property type="protein sequence ID" value="KFF41501.1"/>
    <property type="molecule type" value="Genomic_DNA"/>
</dbReference>
<keyword evidence="1" id="KW-0472">Membrane</keyword>
<evidence type="ECO:0000313" key="2">
    <source>
        <dbReference type="EMBL" id="KFF41501.1"/>
    </source>
</evidence>
<accession>A0A086CH37</accession>
<gene>
    <name evidence="2" type="ORF">ucyna2_00697</name>
</gene>
<name>A0A086CH37_9CHRO</name>
<comment type="caution">
    <text evidence="2">The sequence shown here is derived from an EMBL/GenBank/DDBJ whole genome shotgun (WGS) entry which is preliminary data.</text>
</comment>
<proteinExistence type="predicted"/>
<feature type="transmembrane region" description="Helical" evidence="1">
    <location>
        <begin position="89"/>
        <end position="110"/>
    </location>
</feature>
<feature type="transmembrane region" description="Helical" evidence="1">
    <location>
        <begin position="146"/>
        <end position="165"/>
    </location>
</feature>
<evidence type="ECO:0000256" key="1">
    <source>
        <dbReference type="SAM" id="Phobius"/>
    </source>
</evidence>
<reference evidence="2 3" key="1">
    <citation type="submission" date="2014-08" db="EMBL/GenBank/DDBJ databases">
        <title>Comparative genomics reveals surprising divergence of two closely related strains of uncultivated UCYN-A cyanobacteria.</title>
        <authorList>
            <person name="Bombar D."/>
            <person name="Heller P."/>
            <person name="Sanchez-Baracaldo P."/>
            <person name="Carter B.J."/>
            <person name="Zert J.P."/>
        </authorList>
    </citation>
    <scope>NUCLEOTIDE SEQUENCE [LARGE SCALE GENOMIC DNA]</scope>
</reference>
<keyword evidence="1" id="KW-0812">Transmembrane</keyword>
<evidence type="ECO:0000313" key="3">
    <source>
        <dbReference type="Proteomes" id="UP000028922"/>
    </source>
</evidence>